<dbReference type="InterPro" id="IPR050245">
    <property type="entry name" value="PrsA_foldase"/>
</dbReference>
<reference evidence="12 13" key="2">
    <citation type="submission" date="2020-08" db="EMBL/GenBank/DDBJ databases">
        <title>Stappia taiwanensis sp. nov., isolated from a coastal thermal spring.</title>
        <authorList>
            <person name="Kampfer P."/>
        </authorList>
    </citation>
    <scope>NUCLEOTIDE SEQUENCE [LARGE SCALE GENOMIC DNA]</scope>
    <source>
        <strain evidence="12 13">DSM 23284</strain>
    </source>
</reference>
<comment type="caution">
    <text evidence="12">The sequence shown here is derived from an EMBL/GenBank/DDBJ whole genome shotgun (WGS) entry which is preliminary data.</text>
</comment>
<evidence type="ECO:0000256" key="6">
    <source>
        <dbReference type="ARBA" id="ARBA00030642"/>
    </source>
</evidence>
<feature type="signal peptide" evidence="10">
    <location>
        <begin position="1"/>
        <end position="29"/>
    </location>
</feature>
<dbReference type="EC" id="5.2.1.8" evidence="3"/>
<evidence type="ECO:0000256" key="10">
    <source>
        <dbReference type="SAM" id="SignalP"/>
    </source>
</evidence>
<evidence type="ECO:0000256" key="5">
    <source>
        <dbReference type="ARBA" id="ARBA00023110"/>
    </source>
</evidence>
<proteinExistence type="inferred from homology"/>
<evidence type="ECO:0000256" key="4">
    <source>
        <dbReference type="ARBA" id="ARBA00018370"/>
    </source>
</evidence>
<dbReference type="Proteomes" id="UP000559404">
    <property type="component" value="Unassembled WGS sequence"/>
</dbReference>
<evidence type="ECO:0000256" key="1">
    <source>
        <dbReference type="ARBA" id="ARBA00000971"/>
    </source>
</evidence>
<dbReference type="PANTHER" id="PTHR47245:SF2">
    <property type="entry name" value="PEPTIDYL-PROLYL CIS-TRANS ISOMERASE HP_0175-RELATED"/>
    <property type="match status" value="1"/>
</dbReference>
<keyword evidence="13" id="KW-1185">Reference proteome</keyword>
<feature type="region of interest" description="Disordered" evidence="9">
    <location>
        <begin position="274"/>
        <end position="302"/>
    </location>
</feature>
<keyword evidence="5 8" id="KW-0697">Rotamase</keyword>
<feature type="domain" description="PpiC" evidence="11">
    <location>
        <begin position="141"/>
        <end position="231"/>
    </location>
</feature>
<dbReference type="Gene3D" id="3.10.50.40">
    <property type="match status" value="1"/>
</dbReference>
<dbReference type="Pfam" id="PF13616">
    <property type="entry name" value="Rotamase_3"/>
    <property type="match status" value="1"/>
</dbReference>
<evidence type="ECO:0000256" key="8">
    <source>
        <dbReference type="PROSITE-ProRule" id="PRU00278"/>
    </source>
</evidence>
<accession>A0A838XS59</accession>
<evidence type="ECO:0000259" key="11">
    <source>
        <dbReference type="PROSITE" id="PS50198"/>
    </source>
</evidence>
<evidence type="ECO:0000313" key="13">
    <source>
        <dbReference type="Proteomes" id="UP000559404"/>
    </source>
</evidence>
<evidence type="ECO:0000256" key="9">
    <source>
        <dbReference type="SAM" id="MobiDB-lite"/>
    </source>
</evidence>
<sequence length="302" mass="32728">MTRISAGPLRRGAFAAAFVACIAASPALAQEPGEIVAKVGDTTITEADIAFASRDFSAQLAQVPPTQWRKVLTDVVVDMKVMANAAAAAGIAEEEDFKRQVEFLKMRALRNALLVREVENKVTDEDVQAAYDKEFADFKGDEERKARHILLKTKDEAVAAIAELDGGRDFSDLAKEKSTGPSGPSGGDLGYFTRGRMVKEFEDAAFALEAGSYTKEPVETQFGWHVIKVEDVRDQAAPELSEVKERLRQDLLRERYAALMEELKANTTIEIVAAEPEAPAEGEAPADGDAPAAEEKPAKDGN</sequence>
<dbReference type="InterPro" id="IPR023058">
    <property type="entry name" value="PPIase_PpiC_CS"/>
</dbReference>
<dbReference type="AlphaFoldDB" id="A0A838XS59"/>
<feature type="chain" id="PRO_5032669897" description="Parvulin-like PPIase" evidence="10">
    <location>
        <begin position="30"/>
        <end position="302"/>
    </location>
</feature>
<comment type="catalytic activity">
    <reaction evidence="1">
        <text>[protein]-peptidylproline (omega=180) = [protein]-peptidylproline (omega=0)</text>
        <dbReference type="Rhea" id="RHEA:16237"/>
        <dbReference type="Rhea" id="RHEA-COMP:10747"/>
        <dbReference type="Rhea" id="RHEA-COMP:10748"/>
        <dbReference type="ChEBI" id="CHEBI:83833"/>
        <dbReference type="ChEBI" id="CHEBI:83834"/>
        <dbReference type="EC" id="5.2.1.8"/>
    </reaction>
</comment>
<dbReference type="RefSeq" id="WP_181759571.1">
    <property type="nucleotide sequence ID" value="NZ_BMCR01000006.1"/>
</dbReference>
<protein>
    <recommendedName>
        <fullName evidence="4">Parvulin-like PPIase</fullName>
        <ecNumber evidence="3">5.2.1.8</ecNumber>
    </recommendedName>
    <alternativeName>
        <fullName evidence="6">Peptidyl-prolyl cis-trans isomerase plp</fullName>
    </alternativeName>
    <alternativeName>
        <fullName evidence="7">Rotamase plp</fullName>
    </alternativeName>
</protein>
<dbReference type="PANTHER" id="PTHR47245">
    <property type="entry name" value="PEPTIDYLPROLYL ISOMERASE"/>
    <property type="match status" value="1"/>
</dbReference>
<evidence type="ECO:0000313" key="12">
    <source>
        <dbReference type="EMBL" id="MBA4611366.1"/>
    </source>
</evidence>
<reference evidence="12 13" key="1">
    <citation type="submission" date="2020-07" db="EMBL/GenBank/DDBJ databases">
        <authorList>
            <person name="Li M."/>
        </authorList>
    </citation>
    <scope>NUCLEOTIDE SEQUENCE [LARGE SCALE GENOMIC DNA]</scope>
    <source>
        <strain evidence="12 13">DSM 23284</strain>
    </source>
</reference>
<dbReference type="InterPro" id="IPR046357">
    <property type="entry name" value="PPIase_dom_sf"/>
</dbReference>
<evidence type="ECO:0000256" key="2">
    <source>
        <dbReference type="ARBA" id="ARBA00007656"/>
    </source>
</evidence>
<dbReference type="InterPro" id="IPR000297">
    <property type="entry name" value="PPIase_PpiC"/>
</dbReference>
<dbReference type="EMBL" id="JACEON010000005">
    <property type="protein sequence ID" value="MBA4611366.1"/>
    <property type="molecule type" value="Genomic_DNA"/>
</dbReference>
<dbReference type="GO" id="GO:0003755">
    <property type="term" value="F:peptidyl-prolyl cis-trans isomerase activity"/>
    <property type="evidence" value="ECO:0007669"/>
    <property type="project" value="UniProtKB-KW"/>
</dbReference>
<keyword evidence="10" id="KW-0732">Signal</keyword>
<gene>
    <name evidence="12" type="ORF">H1W37_06875</name>
</gene>
<dbReference type="SUPFAM" id="SSF54534">
    <property type="entry name" value="FKBP-like"/>
    <property type="match status" value="1"/>
</dbReference>
<name>A0A838XS59_9HYPH</name>
<evidence type="ECO:0000256" key="3">
    <source>
        <dbReference type="ARBA" id="ARBA00013194"/>
    </source>
</evidence>
<dbReference type="PROSITE" id="PS01096">
    <property type="entry name" value="PPIC_PPIASE_1"/>
    <property type="match status" value="1"/>
</dbReference>
<feature type="compositionally biased region" description="Basic and acidic residues" evidence="9">
    <location>
        <begin position="293"/>
        <end position="302"/>
    </location>
</feature>
<comment type="similarity">
    <text evidence="2">Belongs to the PpiC/parvulin rotamase family.</text>
</comment>
<dbReference type="PROSITE" id="PS50198">
    <property type="entry name" value="PPIC_PPIASE_2"/>
    <property type="match status" value="1"/>
</dbReference>
<keyword evidence="8 12" id="KW-0413">Isomerase</keyword>
<evidence type="ECO:0000256" key="7">
    <source>
        <dbReference type="ARBA" id="ARBA00031484"/>
    </source>
</evidence>
<organism evidence="12 13">
    <name type="scientific">Stappia taiwanensis</name>
    <dbReference type="NCBI Taxonomy" id="992267"/>
    <lineage>
        <taxon>Bacteria</taxon>
        <taxon>Pseudomonadati</taxon>
        <taxon>Pseudomonadota</taxon>
        <taxon>Alphaproteobacteria</taxon>
        <taxon>Hyphomicrobiales</taxon>
        <taxon>Stappiaceae</taxon>
        <taxon>Stappia</taxon>
    </lineage>
</organism>